<evidence type="ECO:0000256" key="7">
    <source>
        <dbReference type="HAMAP-Rule" id="MF_02111"/>
    </source>
</evidence>
<organism evidence="10 11">
    <name type="scientific">Enemella dayhoffiae</name>
    <dbReference type="NCBI Taxonomy" id="2016507"/>
    <lineage>
        <taxon>Bacteria</taxon>
        <taxon>Bacillati</taxon>
        <taxon>Actinomycetota</taxon>
        <taxon>Actinomycetes</taxon>
        <taxon>Propionibacteriales</taxon>
        <taxon>Propionibacteriaceae</taxon>
        <taxon>Enemella</taxon>
    </lineage>
</organism>
<comment type="similarity">
    <text evidence="7">Belongs to the Pup ligase/Pup deamidase family. Pup-conjugating enzyme subfamily.</text>
</comment>
<evidence type="ECO:0000313" key="10">
    <source>
        <dbReference type="EMBL" id="OYO22236.1"/>
    </source>
</evidence>
<dbReference type="PIRSF" id="PIRSF018077">
    <property type="entry name" value="UCP018077"/>
    <property type="match status" value="1"/>
</dbReference>
<evidence type="ECO:0000313" key="11">
    <source>
        <dbReference type="Proteomes" id="UP000216311"/>
    </source>
</evidence>
<comment type="miscellaneous">
    <text evidence="7">The reaction mechanism probably proceeds via the activation of Pup by phosphorylation of its C-terminal glutamate, which is then subject to nucleophilic attack by the substrate lysine, resulting in an isopeptide bond and the release of phosphate as a good leaving group.</text>
</comment>
<dbReference type="PANTHER" id="PTHR42307:SF3">
    <property type="entry name" value="PUP--PROTEIN LIGASE"/>
    <property type="match status" value="1"/>
</dbReference>
<dbReference type="NCBIfam" id="TIGR03686">
    <property type="entry name" value="pupylate_PafA"/>
    <property type="match status" value="1"/>
</dbReference>
<dbReference type="AlphaFoldDB" id="A0A255H4D1"/>
<dbReference type="Pfam" id="PF03136">
    <property type="entry name" value="Pup_ligase"/>
    <property type="match status" value="1"/>
</dbReference>
<evidence type="ECO:0000256" key="1">
    <source>
        <dbReference type="ARBA" id="ARBA00022598"/>
    </source>
</evidence>
<keyword evidence="3 7" id="KW-0547">Nucleotide-binding</keyword>
<accession>A0A255H4D1</accession>
<dbReference type="GO" id="GO:0000287">
    <property type="term" value="F:magnesium ion binding"/>
    <property type="evidence" value="ECO:0007669"/>
    <property type="project" value="UniProtKB-UniRule"/>
</dbReference>
<dbReference type="EC" id="6.3.1.19" evidence="7 8"/>
<dbReference type="UniPathway" id="UPA00998"/>
<dbReference type="GO" id="GO:0019787">
    <property type="term" value="F:ubiquitin-like protein transferase activity"/>
    <property type="evidence" value="ECO:0007669"/>
    <property type="project" value="UniProtKB-UniRule"/>
</dbReference>
<evidence type="ECO:0000256" key="5">
    <source>
        <dbReference type="ARBA" id="ARBA00022840"/>
    </source>
</evidence>
<feature type="binding site" evidence="7">
    <location>
        <position position="63"/>
    </location>
    <ligand>
        <name>Mg(2+)</name>
        <dbReference type="ChEBI" id="CHEBI:18420"/>
    </ligand>
</feature>
<feature type="binding site" evidence="7">
    <location>
        <position position="55"/>
    </location>
    <ligand>
        <name>Mg(2+)</name>
        <dbReference type="ChEBI" id="CHEBI:18420"/>
    </ligand>
</feature>
<comment type="caution">
    <text evidence="10">The sequence shown here is derived from an EMBL/GenBank/DDBJ whole genome shotgun (WGS) entry which is preliminary data.</text>
</comment>
<evidence type="ECO:0000256" key="9">
    <source>
        <dbReference type="PIRSR" id="PIRSR018077-1"/>
    </source>
</evidence>
<comment type="pathway">
    <text evidence="7">Protein degradation; proteasomal Pup-dependent pathway.</text>
</comment>
<feature type="binding site" evidence="7">
    <location>
        <position position="66"/>
    </location>
    <ligand>
        <name>ATP</name>
        <dbReference type="ChEBI" id="CHEBI:30616"/>
    </ligand>
</feature>
<feature type="binding site" evidence="7">
    <location>
        <position position="53"/>
    </location>
    <ligand>
        <name>ATP</name>
        <dbReference type="ChEBI" id="CHEBI:30616"/>
    </ligand>
</feature>
<dbReference type="PANTHER" id="PTHR42307">
    <property type="entry name" value="PUP DEAMIDASE/DEPUPYLASE"/>
    <property type="match status" value="1"/>
</dbReference>
<dbReference type="HAMAP" id="MF_02111">
    <property type="entry name" value="Pup_ligase"/>
    <property type="match status" value="1"/>
</dbReference>
<dbReference type="InterPro" id="IPR004347">
    <property type="entry name" value="Pup_ligase/deamidase"/>
</dbReference>
<dbReference type="EMBL" id="NMVQ01000012">
    <property type="protein sequence ID" value="OYO22236.1"/>
    <property type="molecule type" value="Genomic_DNA"/>
</dbReference>
<dbReference type="GO" id="GO:0016879">
    <property type="term" value="F:ligase activity, forming carbon-nitrogen bonds"/>
    <property type="evidence" value="ECO:0007669"/>
    <property type="project" value="UniProtKB-UniRule"/>
</dbReference>
<keyword evidence="1 7" id="KW-0436">Ligase</keyword>
<evidence type="ECO:0000256" key="6">
    <source>
        <dbReference type="ARBA" id="ARBA00022842"/>
    </source>
</evidence>
<evidence type="ECO:0000256" key="8">
    <source>
        <dbReference type="NCBIfam" id="TIGR03686"/>
    </source>
</evidence>
<dbReference type="OrthoDB" id="9760627at2"/>
<feature type="binding site" evidence="7">
    <location>
        <position position="418"/>
    </location>
    <ligand>
        <name>ATP</name>
        <dbReference type="ChEBI" id="CHEBI:30616"/>
    </ligand>
</feature>
<name>A0A255H4D1_9ACTN</name>
<keyword evidence="6 7" id="KW-0460">Magnesium</keyword>
<dbReference type="InterPro" id="IPR022279">
    <property type="entry name" value="Pup_ligase"/>
</dbReference>
<comment type="pathway">
    <text evidence="7">Protein modification; protein pupylation.</text>
</comment>
<sequence>MTRRIYGLETEYGVSCSTPGQRRPSPEEVARTLFRSVVAWGRSSNVFLRNGSRLYLDVGSHPEYATAECDDLLQLLAHDQAGERIVDELGVEAAKRMREESADEAEVYLFKNNTDSHGNSYGCHENYLVARTSGFPDVAQVLIPFLVSRQLIAGAGKLLPGGQFVVSQRAAHMWDEVSSATTRMRPMINTRDEPHADPSRFRRLHVIVGDSNLAEPTTLLKVGSTELVLRLIESGAALRDFTLENPTRAVRELSRDPFGRAAVPLANGRSITGLELQQAYLQAVTELVERSGPPGPQLERVLGLWRKVLSALEARDTSGLEREIDWVIKQRLLHRYADRAGLGLDDPRIAQLDLAYHDLRPGRGLYALLRERGAVDTIVDEAVVERARRTPPQTTRARLRGEFVSAAQDAGADYTVDWTTFKVNEPPARSWHTPNPVTGAALYAAVLCTDPFAAADERVDALLEALRPPTRCTPA</sequence>
<comment type="function">
    <text evidence="7">Catalyzes the covalent attachment of the prokaryotic ubiquitin-like protein modifier Pup to the proteasomal substrate proteins, thereby targeting them for proteasomal degradation. This tagging system is termed pupylation. The ligation reaction involves the side-chain carboxylate of the C-terminal glutamate of Pup and the side-chain amino group of a substrate lysine.</text>
</comment>
<gene>
    <name evidence="7 10" type="primary">pafA</name>
    <name evidence="10" type="ORF">CGZ93_09360</name>
</gene>
<keyword evidence="2 7" id="KW-0479">Metal-binding</keyword>
<dbReference type="UniPathway" id="UPA00997"/>
<feature type="binding site" evidence="7">
    <location>
        <position position="9"/>
    </location>
    <ligand>
        <name>Mg(2+)</name>
        <dbReference type="ChEBI" id="CHEBI:18420"/>
    </ligand>
</feature>
<evidence type="ECO:0000256" key="3">
    <source>
        <dbReference type="ARBA" id="ARBA00022741"/>
    </source>
</evidence>
<keyword evidence="5 7" id="KW-0067">ATP-binding</keyword>
<keyword evidence="4 7" id="KW-0833">Ubl conjugation pathway</keyword>
<dbReference type="GO" id="GO:0019941">
    <property type="term" value="P:modification-dependent protein catabolic process"/>
    <property type="evidence" value="ECO:0007669"/>
    <property type="project" value="UniProtKB-UniRule"/>
</dbReference>
<dbReference type="GO" id="GO:0070490">
    <property type="term" value="P:protein pupylation"/>
    <property type="evidence" value="ECO:0007669"/>
    <property type="project" value="UniProtKB-UniRule"/>
</dbReference>
<evidence type="ECO:0000256" key="4">
    <source>
        <dbReference type="ARBA" id="ARBA00022786"/>
    </source>
</evidence>
<dbReference type="GO" id="GO:0005524">
    <property type="term" value="F:ATP binding"/>
    <property type="evidence" value="ECO:0007669"/>
    <property type="project" value="UniProtKB-UniRule"/>
</dbReference>
<protein>
    <recommendedName>
        <fullName evidence="7 8">Pup--protein ligase</fullName>
        <ecNumber evidence="7 8">6.3.1.19</ecNumber>
    </recommendedName>
    <alternativeName>
        <fullName evidence="7">Proteasome accessory factor A</fullName>
    </alternativeName>
    <alternativeName>
        <fullName evidence="7">Pup-conjugating enzyme</fullName>
    </alternativeName>
</protein>
<dbReference type="Proteomes" id="UP000216311">
    <property type="component" value="Unassembled WGS sequence"/>
</dbReference>
<evidence type="ECO:0000256" key="2">
    <source>
        <dbReference type="ARBA" id="ARBA00022723"/>
    </source>
</evidence>
<proteinExistence type="inferred from homology"/>
<comment type="catalytic activity">
    <reaction evidence="7">
        <text>ATP + [prokaryotic ubiquitin-like protein]-L-glutamate + [protein]-L-lysine = ADP + phosphate + N(6)-([prokaryotic ubiquitin-like protein]-gamma-L-glutamyl)-[protein]-L-lysine.</text>
        <dbReference type="EC" id="6.3.1.19"/>
    </reaction>
</comment>
<reference evidence="10 11" key="1">
    <citation type="submission" date="2017-07" db="EMBL/GenBank/DDBJ databases">
        <title>Draft whole genome sequences of clinical Proprionibacteriaceae strains.</title>
        <authorList>
            <person name="Bernier A.-M."/>
            <person name="Bernard K."/>
            <person name="Domingo M.-C."/>
        </authorList>
    </citation>
    <scope>NUCLEOTIDE SEQUENCE [LARGE SCALE GENOMIC DNA]</scope>
    <source>
        <strain evidence="10 11">NML 130396</strain>
    </source>
</reference>
<keyword evidence="11" id="KW-1185">Reference proteome</keyword>
<feature type="active site" description="Proton acceptor" evidence="7 9">
    <location>
        <position position="57"/>
    </location>
</feature>
<dbReference type="GO" id="GO:0010498">
    <property type="term" value="P:proteasomal protein catabolic process"/>
    <property type="evidence" value="ECO:0007669"/>
    <property type="project" value="UniProtKB-UniRule"/>
</dbReference>